<dbReference type="InterPro" id="IPR001881">
    <property type="entry name" value="EGF-like_Ca-bd_dom"/>
</dbReference>
<comment type="caution">
    <text evidence="9">The sequence shown here is derived from an EMBL/GenBank/DDBJ whole genome shotgun (WGS) entry which is preliminary data.</text>
</comment>
<dbReference type="Gene3D" id="2.10.25.10">
    <property type="entry name" value="Laminin"/>
    <property type="match status" value="2"/>
</dbReference>
<evidence type="ECO:0000256" key="3">
    <source>
        <dbReference type="ARBA" id="ARBA00022737"/>
    </source>
</evidence>
<evidence type="ECO:0000256" key="4">
    <source>
        <dbReference type="ARBA" id="ARBA00023157"/>
    </source>
</evidence>
<feature type="chain" id="PRO_5012563937" evidence="7">
    <location>
        <begin position="23"/>
        <end position="408"/>
    </location>
</feature>
<reference evidence="10" key="1">
    <citation type="journal article" date="2017" name="bioRxiv">
        <title>Comparative analysis of the genomes of Stylophora pistillata and Acropora digitifera provides evidence for extensive differences between species of corals.</title>
        <authorList>
            <person name="Voolstra C.R."/>
            <person name="Li Y."/>
            <person name="Liew Y.J."/>
            <person name="Baumgarten S."/>
            <person name="Zoccola D."/>
            <person name="Flot J.-F."/>
            <person name="Tambutte S."/>
            <person name="Allemand D."/>
            <person name="Aranda M."/>
        </authorList>
    </citation>
    <scope>NUCLEOTIDE SEQUENCE [LARGE SCALE GENOMIC DNA]</scope>
</reference>
<dbReference type="GO" id="GO:0005509">
    <property type="term" value="F:calcium ion binding"/>
    <property type="evidence" value="ECO:0007669"/>
    <property type="project" value="InterPro"/>
</dbReference>
<dbReference type="InterPro" id="IPR000152">
    <property type="entry name" value="EGF-type_Asp/Asn_hydroxyl_site"/>
</dbReference>
<feature type="domain" description="EGF-like" evidence="8">
    <location>
        <begin position="274"/>
        <end position="310"/>
    </location>
</feature>
<protein>
    <submittedName>
        <fullName evidence="9">Neurogenic locus notch-like protein 1</fullName>
    </submittedName>
</protein>
<dbReference type="FunFam" id="2.10.25.10:FF:000294">
    <property type="entry name" value="Delta-like protein"/>
    <property type="match status" value="1"/>
</dbReference>
<dbReference type="PROSITE" id="PS00010">
    <property type="entry name" value="ASX_HYDROXYL"/>
    <property type="match status" value="2"/>
</dbReference>
<dbReference type="PROSITE" id="PS50026">
    <property type="entry name" value="EGF_3"/>
    <property type="match status" value="2"/>
</dbReference>
<dbReference type="SUPFAM" id="SSF57196">
    <property type="entry name" value="EGF/Laminin"/>
    <property type="match status" value="2"/>
</dbReference>
<keyword evidence="2 7" id="KW-0732">Signal</keyword>
<keyword evidence="4 6" id="KW-1015">Disulfide bond</keyword>
<dbReference type="Pfam" id="PF13385">
    <property type="entry name" value="Laminin_G_3"/>
    <property type="match status" value="1"/>
</dbReference>
<dbReference type="FunFam" id="2.10.25.10:FF:000122">
    <property type="entry name" value="Protein crumbs homolog 2"/>
    <property type="match status" value="1"/>
</dbReference>
<dbReference type="CDD" id="cd00054">
    <property type="entry name" value="EGF_CA"/>
    <property type="match status" value="2"/>
</dbReference>
<evidence type="ECO:0000313" key="10">
    <source>
        <dbReference type="Proteomes" id="UP000225706"/>
    </source>
</evidence>
<dbReference type="InterPro" id="IPR013320">
    <property type="entry name" value="ConA-like_dom_sf"/>
</dbReference>
<keyword evidence="10" id="KW-1185">Reference proteome</keyword>
<evidence type="ECO:0000256" key="6">
    <source>
        <dbReference type="PROSITE-ProRule" id="PRU00076"/>
    </source>
</evidence>
<feature type="disulfide bond" evidence="6">
    <location>
        <begin position="262"/>
        <end position="271"/>
    </location>
</feature>
<evidence type="ECO:0000256" key="1">
    <source>
        <dbReference type="ARBA" id="ARBA00022536"/>
    </source>
</evidence>
<dbReference type="SMART" id="SM00181">
    <property type="entry name" value="EGF"/>
    <property type="match status" value="2"/>
</dbReference>
<evidence type="ECO:0000256" key="5">
    <source>
        <dbReference type="ARBA" id="ARBA00023180"/>
    </source>
</evidence>
<evidence type="ECO:0000259" key="8">
    <source>
        <dbReference type="PROSITE" id="PS50026"/>
    </source>
</evidence>
<proteinExistence type="predicted"/>
<name>A0A2B4RSV9_STYPI</name>
<dbReference type="SMART" id="SM00179">
    <property type="entry name" value="EGF_CA"/>
    <property type="match status" value="2"/>
</dbReference>
<gene>
    <name evidence="9" type="primary">Notch1</name>
    <name evidence="9" type="ORF">AWC38_SpisGene14850</name>
</gene>
<dbReference type="AlphaFoldDB" id="A0A2B4RSV9"/>
<evidence type="ECO:0000256" key="2">
    <source>
        <dbReference type="ARBA" id="ARBA00022729"/>
    </source>
</evidence>
<dbReference type="OrthoDB" id="5981622at2759"/>
<feature type="disulfide bond" evidence="6">
    <location>
        <begin position="300"/>
        <end position="309"/>
    </location>
</feature>
<dbReference type="PANTHER" id="PTHR47635:SF2">
    <property type="entry name" value="LAMG-LIKE JELLYROLL FOLD DOMAIN-CONTAINING PROTEIN"/>
    <property type="match status" value="1"/>
</dbReference>
<dbReference type="PANTHER" id="PTHR47635">
    <property type="entry name" value="CUB DOMAIN-CONTAINING PROTEIN"/>
    <property type="match status" value="1"/>
</dbReference>
<evidence type="ECO:0000313" key="9">
    <source>
        <dbReference type="EMBL" id="PFX20691.1"/>
    </source>
</evidence>
<comment type="caution">
    <text evidence="6">Lacks conserved residue(s) required for the propagation of feature annotation.</text>
</comment>
<keyword evidence="5" id="KW-0325">Glycoprotein</keyword>
<dbReference type="PROSITE" id="PS01186">
    <property type="entry name" value="EGF_2"/>
    <property type="match status" value="2"/>
</dbReference>
<dbReference type="STRING" id="50429.A0A2B4RSV9"/>
<feature type="signal peptide" evidence="7">
    <location>
        <begin position="1"/>
        <end position="22"/>
    </location>
</feature>
<evidence type="ECO:0000256" key="7">
    <source>
        <dbReference type="SAM" id="SignalP"/>
    </source>
</evidence>
<dbReference type="InterPro" id="IPR000742">
    <property type="entry name" value="EGF"/>
</dbReference>
<dbReference type="Proteomes" id="UP000225706">
    <property type="component" value="Unassembled WGS sequence"/>
</dbReference>
<dbReference type="Pfam" id="PF00008">
    <property type="entry name" value="EGF"/>
    <property type="match status" value="2"/>
</dbReference>
<dbReference type="EMBL" id="LSMT01000307">
    <property type="protein sequence ID" value="PFX20691.1"/>
    <property type="molecule type" value="Genomic_DNA"/>
</dbReference>
<organism evidence="9 10">
    <name type="scientific">Stylophora pistillata</name>
    <name type="common">Smooth cauliflower coral</name>
    <dbReference type="NCBI Taxonomy" id="50429"/>
    <lineage>
        <taxon>Eukaryota</taxon>
        <taxon>Metazoa</taxon>
        <taxon>Cnidaria</taxon>
        <taxon>Anthozoa</taxon>
        <taxon>Hexacorallia</taxon>
        <taxon>Scleractinia</taxon>
        <taxon>Astrocoeniina</taxon>
        <taxon>Pocilloporidae</taxon>
        <taxon>Stylophora</taxon>
    </lineage>
</organism>
<accession>A0A2B4RSV9</accession>
<keyword evidence="3" id="KW-0677">Repeat</keyword>
<feature type="domain" description="EGF-like" evidence="8">
    <location>
        <begin position="235"/>
        <end position="272"/>
    </location>
</feature>
<sequence>MLNLKLIFYISVLQALLAIAHAISVPDLVAVYPLNSKYLTKEIKNRLPPGILRDESLAPGIDGKEGGSYQFAGNIGSYIEFPNNGGLDVKRSITILRWVYTQTTDGPLFQYAGTEHWGVHLWMANGGLFSLFLRRDCTSTTYLYYEALSLAFNKWHYVGCSYDFNTGEANLWLNGQSVVRTNIGKEIVLATQDEGRIDAINMDERYFQGRITAAQIYDVALNADQIKAVEDAGRGADVCEDKKPCQNGGKCSNSGDSYTCSCVGGFKGKNCENDEDYYLIAVCYNGGKCIDGMNSFTCDCKKGFIGEQCEWKRQGCYKEVKDKNKKAMGKVSGKFRKYTKNIQGAVEACMKAVKGKAQEVFSVRGKFDCVMLKGRAYYKVYDASSKGCKAGGDYAVEACLSARSRNKD</sequence>
<dbReference type="Gene3D" id="2.60.120.200">
    <property type="match status" value="1"/>
</dbReference>
<dbReference type="SUPFAM" id="SSF49899">
    <property type="entry name" value="Concanavalin A-like lectins/glucanases"/>
    <property type="match status" value="1"/>
</dbReference>
<dbReference type="PROSITE" id="PS00022">
    <property type="entry name" value="EGF_1"/>
    <property type="match status" value="2"/>
</dbReference>
<keyword evidence="1 6" id="KW-0245">EGF-like domain</keyword>